<comment type="caution">
    <text evidence="3">The sequence shown here is derived from an EMBL/GenBank/DDBJ whole genome shotgun (WGS) entry which is preliminary data.</text>
</comment>
<organism evidence="3 4">
    <name type="scientific">Paramagnetospirillum caucaseum</name>
    <dbReference type="NCBI Taxonomy" id="1244869"/>
    <lineage>
        <taxon>Bacteria</taxon>
        <taxon>Pseudomonadati</taxon>
        <taxon>Pseudomonadota</taxon>
        <taxon>Alphaproteobacteria</taxon>
        <taxon>Rhodospirillales</taxon>
        <taxon>Magnetospirillaceae</taxon>
        <taxon>Paramagnetospirillum</taxon>
    </lineage>
</organism>
<gene>
    <name evidence="3" type="ORF">H261_13084</name>
</gene>
<feature type="transmembrane region" description="Helical" evidence="1">
    <location>
        <begin position="93"/>
        <end position="115"/>
    </location>
</feature>
<accession>M3AAH9</accession>
<evidence type="ECO:0000256" key="1">
    <source>
        <dbReference type="SAM" id="Phobius"/>
    </source>
</evidence>
<dbReference type="RefSeq" id="WP_008618163.1">
    <property type="nucleotide sequence ID" value="NZ_AONQ01000033.1"/>
</dbReference>
<dbReference type="EMBL" id="AONQ01000033">
    <property type="protein sequence ID" value="EME69499.1"/>
    <property type="molecule type" value="Genomic_DNA"/>
</dbReference>
<sequence length="168" mass="18148">MTDGLIDGLLRWAHVGGALVWIGHNYANFISRPHFVPFAGEAAPADPSGNDFQARLSREHGTFRWASVLVWLTGLAMLARAGLVADALALKGAAAPIGLGFWIGTVMVLNLWLVLWPHQKKVLGFVPAPMAERARCSRVTFLSARVNTMLSIPLLFLMVAGAHGLLID</sequence>
<evidence type="ECO:0000259" key="2">
    <source>
        <dbReference type="Pfam" id="PF06181"/>
    </source>
</evidence>
<dbReference type="Proteomes" id="UP000011744">
    <property type="component" value="Unassembled WGS sequence"/>
</dbReference>
<keyword evidence="1" id="KW-0812">Transmembrane</keyword>
<dbReference type="InterPro" id="IPR010389">
    <property type="entry name" value="Urate_ox_N"/>
</dbReference>
<evidence type="ECO:0000313" key="4">
    <source>
        <dbReference type="Proteomes" id="UP000011744"/>
    </source>
</evidence>
<dbReference type="STRING" id="1244869.H261_13084"/>
<protein>
    <recommendedName>
        <fullName evidence="2">Urate oxidase N-terminal domain-containing protein</fullName>
    </recommendedName>
</protein>
<dbReference type="PATRIC" id="fig|1244869.3.peg.2640"/>
<feature type="transmembrane region" description="Helical" evidence="1">
    <location>
        <begin position="148"/>
        <end position="167"/>
    </location>
</feature>
<keyword evidence="1" id="KW-0472">Membrane</keyword>
<keyword evidence="1" id="KW-1133">Transmembrane helix</keyword>
<dbReference type="eggNOG" id="COG3748">
    <property type="taxonomic scope" value="Bacteria"/>
</dbReference>
<reference evidence="3 4" key="1">
    <citation type="journal article" date="2014" name="Genome Announc.">
        <title>Draft Genome Sequence of Magnetospirillum sp. Strain SO-1, a Freshwater Magnetotactic Bacterium Isolated from the Ol'khovka River, Russia.</title>
        <authorList>
            <person name="Grouzdev D.S."/>
            <person name="Dziuba M.V."/>
            <person name="Sukhacheva M.S."/>
            <person name="Mardanov A.V."/>
            <person name="Beletskiy A.V."/>
            <person name="Kuznetsov B.B."/>
            <person name="Skryabin K.G."/>
        </authorList>
    </citation>
    <scope>NUCLEOTIDE SEQUENCE [LARGE SCALE GENOMIC DNA]</scope>
    <source>
        <strain evidence="3 4">SO-1</strain>
    </source>
</reference>
<feature type="transmembrane region" description="Helical" evidence="1">
    <location>
        <begin position="63"/>
        <end position="81"/>
    </location>
</feature>
<proteinExistence type="predicted"/>
<evidence type="ECO:0000313" key="3">
    <source>
        <dbReference type="EMBL" id="EME69499.1"/>
    </source>
</evidence>
<dbReference type="AlphaFoldDB" id="M3AAH9"/>
<name>M3AAH9_9PROT</name>
<dbReference type="OrthoDB" id="9787495at2"/>
<dbReference type="Pfam" id="PF06181">
    <property type="entry name" value="Urate_ox_N"/>
    <property type="match status" value="1"/>
</dbReference>
<feature type="domain" description="Urate oxidase N-terminal" evidence="2">
    <location>
        <begin position="90"/>
        <end position="163"/>
    </location>
</feature>
<keyword evidence="4" id="KW-1185">Reference proteome</keyword>